<reference evidence="2" key="1">
    <citation type="submission" date="2017-03" db="EMBL/GenBank/DDBJ databases">
        <title>Phytopthora megakarya and P. palmivora, two closely related causual agents of cacao black pod achieved similar genome size and gene model numbers by different mechanisms.</title>
        <authorList>
            <person name="Ali S."/>
            <person name="Shao J."/>
            <person name="Larry D.J."/>
            <person name="Kronmiller B."/>
            <person name="Shen D."/>
            <person name="Strem M.D."/>
            <person name="Melnick R.L."/>
            <person name="Guiltinan M.J."/>
            <person name="Tyler B.M."/>
            <person name="Meinhardt L.W."/>
            <person name="Bailey B.A."/>
        </authorList>
    </citation>
    <scope>NUCLEOTIDE SEQUENCE [LARGE SCALE GENOMIC DNA]</scope>
    <source>
        <strain evidence="2">zdho120</strain>
    </source>
</reference>
<gene>
    <name evidence="1" type="ORF">PHMEG_00022291</name>
</gene>
<dbReference type="AlphaFoldDB" id="A0A225VM35"/>
<organism evidence="1 2">
    <name type="scientific">Phytophthora megakarya</name>
    <dbReference type="NCBI Taxonomy" id="4795"/>
    <lineage>
        <taxon>Eukaryota</taxon>
        <taxon>Sar</taxon>
        <taxon>Stramenopiles</taxon>
        <taxon>Oomycota</taxon>
        <taxon>Peronosporomycetes</taxon>
        <taxon>Peronosporales</taxon>
        <taxon>Peronosporaceae</taxon>
        <taxon>Phytophthora</taxon>
    </lineage>
</organism>
<protein>
    <recommendedName>
        <fullName evidence="3">MULE transposase domain-containing protein</fullName>
    </recommendedName>
</protein>
<evidence type="ECO:0000313" key="1">
    <source>
        <dbReference type="EMBL" id="OWZ05590.1"/>
    </source>
</evidence>
<accession>A0A225VM35</accession>
<dbReference type="PANTHER" id="PTHR31569:SF4">
    <property type="entry name" value="SWIM-TYPE DOMAIN-CONTAINING PROTEIN"/>
    <property type="match status" value="1"/>
</dbReference>
<feature type="non-terminal residue" evidence="1">
    <location>
        <position position="1"/>
    </location>
</feature>
<dbReference type="Proteomes" id="UP000198211">
    <property type="component" value="Unassembled WGS sequence"/>
</dbReference>
<sequence>INQQKDTLKEVLSFFKIINPTWKSIESIFLCQFHAIKYVKQMIHSHKYDVPRNKRDDVEDLFRAMLYAPSQERYNARKHIFEQEVVKMAPVFSNYFARCWATCIQRWSNNGCRQRFSAGNTATNRIEASWNQFKQLLGKKPSMDKCLQVVFKQHACVLRDLKHTVVTFRVKASSFTCTIAELRDVARVLNRYCFIVS</sequence>
<keyword evidence="2" id="KW-1185">Reference proteome</keyword>
<evidence type="ECO:0000313" key="2">
    <source>
        <dbReference type="Proteomes" id="UP000198211"/>
    </source>
</evidence>
<proteinExistence type="predicted"/>
<dbReference type="EMBL" id="NBNE01004355">
    <property type="protein sequence ID" value="OWZ05590.1"/>
    <property type="molecule type" value="Genomic_DNA"/>
</dbReference>
<comment type="caution">
    <text evidence="1">The sequence shown here is derived from an EMBL/GenBank/DDBJ whole genome shotgun (WGS) entry which is preliminary data.</text>
</comment>
<dbReference type="OrthoDB" id="115059at2759"/>
<dbReference type="PANTHER" id="PTHR31569">
    <property type="entry name" value="SWIM-TYPE DOMAIN-CONTAINING PROTEIN"/>
    <property type="match status" value="1"/>
</dbReference>
<dbReference type="InterPro" id="IPR052579">
    <property type="entry name" value="Zinc_finger_SWIM"/>
</dbReference>
<name>A0A225VM35_9STRA</name>
<evidence type="ECO:0008006" key="3">
    <source>
        <dbReference type="Google" id="ProtNLM"/>
    </source>
</evidence>